<proteinExistence type="predicted"/>
<comment type="caution">
    <text evidence="1">The sequence shown here is derived from an EMBL/GenBank/DDBJ whole genome shotgun (WGS) entry which is preliminary data.</text>
</comment>
<accession>A0AAW2VGC9</accession>
<gene>
    <name evidence="1" type="ORF">Slati_2995600</name>
</gene>
<sequence length="69" mass="7613">MDLDQNSFDLSKPSIHNNVVRKQPLPKCGLRSRGTLGIEESCTIIVNDEHNNVSLSHESWGPTVVMPIG</sequence>
<name>A0AAW2VGC9_9LAMI</name>
<reference evidence="1" key="1">
    <citation type="submission" date="2020-06" db="EMBL/GenBank/DDBJ databases">
        <authorList>
            <person name="Li T."/>
            <person name="Hu X."/>
            <person name="Zhang T."/>
            <person name="Song X."/>
            <person name="Zhang H."/>
            <person name="Dai N."/>
            <person name="Sheng W."/>
            <person name="Hou X."/>
            <person name="Wei L."/>
        </authorList>
    </citation>
    <scope>NUCLEOTIDE SEQUENCE</scope>
    <source>
        <strain evidence="1">KEN1</strain>
        <tissue evidence="1">Leaf</tissue>
    </source>
</reference>
<organism evidence="1">
    <name type="scientific">Sesamum latifolium</name>
    <dbReference type="NCBI Taxonomy" id="2727402"/>
    <lineage>
        <taxon>Eukaryota</taxon>
        <taxon>Viridiplantae</taxon>
        <taxon>Streptophyta</taxon>
        <taxon>Embryophyta</taxon>
        <taxon>Tracheophyta</taxon>
        <taxon>Spermatophyta</taxon>
        <taxon>Magnoliopsida</taxon>
        <taxon>eudicotyledons</taxon>
        <taxon>Gunneridae</taxon>
        <taxon>Pentapetalae</taxon>
        <taxon>asterids</taxon>
        <taxon>lamiids</taxon>
        <taxon>Lamiales</taxon>
        <taxon>Pedaliaceae</taxon>
        <taxon>Sesamum</taxon>
    </lineage>
</organism>
<dbReference type="AlphaFoldDB" id="A0AAW2VGC9"/>
<protein>
    <submittedName>
        <fullName evidence="1">Uncharacterized protein</fullName>
    </submittedName>
</protein>
<dbReference type="EMBL" id="JACGWN010000010">
    <property type="protein sequence ID" value="KAL0428208.1"/>
    <property type="molecule type" value="Genomic_DNA"/>
</dbReference>
<evidence type="ECO:0000313" key="1">
    <source>
        <dbReference type="EMBL" id="KAL0428208.1"/>
    </source>
</evidence>
<reference evidence="1" key="2">
    <citation type="journal article" date="2024" name="Plant">
        <title>Genomic evolution and insights into agronomic trait innovations of Sesamum species.</title>
        <authorList>
            <person name="Miao H."/>
            <person name="Wang L."/>
            <person name="Qu L."/>
            <person name="Liu H."/>
            <person name="Sun Y."/>
            <person name="Le M."/>
            <person name="Wang Q."/>
            <person name="Wei S."/>
            <person name="Zheng Y."/>
            <person name="Lin W."/>
            <person name="Duan Y."/>
            <person name="Cao H."/>
            <person name="Xiong S."/>
            <person name="Wang X."/>
            <person name="Wei L."/>
            <person name="Li C."/>
            <person name="Ma Q."/>
            <person name="Ju M."/>
            <person name="Zhao R."/>
            <person name="Li G."/>
            <person name="Mu C."/>
            <person name="Tian Q."/>
            <person name="Mei H."/>
            <person name="Zhang T."/>
            <person name="Gao T."/>
            <person name="Zhang H."/>
        </authorList>
    </citation>
    <scope>NUCLEOTIDE SEQUENCE</scope>
    <source>
        <strain evidence="1">KEN1</strain>
    </source>
</reference>